<accession>A0A1I7UPM7</accession>
<dbReference type="WBParaSite" id="Csp11.Scaffold630.g18085.t1">
    <property type="protein sequence ID" value="Csp11.Scaffold630.g18085.t1"/>
    <property type="gene ID" value="Csp11.Scaffold630.g18085"/>
</dbReference>
<evidence type="ECO:0000256" key="1">
    <source>
        <dbReference type="SAM" id="Phobius"/>
    </source>
</evidence>
<feature type="chain" id="PRO_5009309206" evidence="2">
    <location>
        <begin position="20"/>
        <end position="95"/>
    </location>
</feature>
<sequence>MMRLITFLLCQLLVARFNTQDPEESGRIKTEKTEIRHPKVQEGYKPFFPFLAAIGLFLIVSFIILIVWIYTFLSEQLCKIGPFLEWIGILIKRNE</sequence>
<name>A0A1I7UPM7_9PELO</name>
<keyword evidence="3" id="KW-1185">Reference proteome</keyword>
<evidence type="ECO:0000256" key="2">
    <source>
        <dbReference type="SAM" id="SignalP"/>
    </source>
</evidence>
<keyword evidence="2" id="KW-0732">Signal</keyword>
<protein>
    <submittedName>
        <fullName evidence="4">Col_cuticle_N domain-containing protein</fullName>
    </submittedName>
</protein>
<evidence type="ECO:0000313" key="4">
    <source>
        <dbReference type="WBParaSite" id="Csp11.Scaffold630.g18085.t1"/>
    </source>
</evidence>
<proteinExistence type="predicted"/>
<feature type="signal peptide" evidence="2">
    <location>
        <begin position="1"/>
        <end position="19"/>
    </location>
</feature>
<dbReference type="Proteomes" id="UP000095282">
    <property type="component" value="Unplaced"/>
</dbReference>
<reference evidence="4" key="1">
    <citation type="submission" date="2016-11" db="UniProtKB">
        <authorList>
            <consortium name="WormBaseParasite"/>
        </authorList>
    </citation>
    <scope>IDENTIFICATION</scope>
</reference>
<keyword evidence="1" id="KW-0812">Transmembrane</keyword>
<organism evidence="3 4">
    <name type="scientific">Caenorhabditis tropicalis</name>
    <dbReference type="NCBI Taxonomy" id="1561998"/>
    <lineage>
        <taxon>Eukaryota</taxon>
        <taxon>Metazoa</taxon>
        <taxon>Ecdysozoa</taxon>
        <taxon>Nematoda</taxon>
        <taxon>Chromadorea</taxon>
        <taxon>Rhabditida</taxon>
        <taxon>Rhabditina</taxon>
        <taxon>Rhabditomorpha</taxon>
        <taxon>Rhabditoidea</taxon>
        <taxon>Rhabditidae</taxon>
        <taxon>Peloderinae</taxon>
        <taxon>Caenorhabditis</taxon>
    </lineage>
</organism>
<keyword evidence="1" id="KW-1133">Transmembrane helix</keyword>
<dbReference type="AlphaFoldDB" id="A0A1I7UPM7"/>
<keyword evidence="1" id="KW-0472">Membrane</keyword>
<evidence type="ECO:0000313" key="3">
    <source>
        <dbReference type="Proteomes" id="UP000095282"/>
    </source>
</evidence>
<feature type="transmembrane region" description="Helical" evidence="1">
    <location>
        <begin position="47"/>
        <end position="73"/>
    </location>
</feature>